<dbReference type="InterPro" id="IPR014001">
    <property type="entry name" value="Helicase_ATP-bd"/>
</dbReference>
<dbReference type="GO" id="GO:0005524">
    <property type="term" value="F:ATP binding"/>
    <property type="evidence" value="ECO:0007669"/>
    <property type="project" value="InterPro"/>
</dbReference>
<sequence>MAFKSVGMAKASYETPEALHRDLPRTPEAVPGLLTHQGDLLRRYAEQHMHTRDIALELPTGTGKTIPALAISEWWRRTRSARVAYACPTDQLARQVAAVAGREGVPAVVLTGDHRRWAMTDLARYDAREAIVITTYSTIFNSSPKLEPHPDLLIFDDAHNGEQYVAEQYCVKVNRTGDEYSDTAVFATLLEVLAPGLSDLGLQRLREAAPEVGTHDNVDLVIPAQHDKMAEQLAAVLGDLPRPWCFRYAMIRKVLASCLVYITHSSIQIRPLIPHTEDTRVFTDARQRVYLSATLGDAGDLERSFGRTGIKRIALPEPRSGQRFIVFPDLVSEANADALTEEITRRAGKALVLAPDSATALATAVAIAQPGWPVLTKDHVRDGMEPFAVLPHGVCALASRYDGLDLPHEACRLVVIESVPDRDHLQERFLSRQVRAGAALSERVRTRVVQGLGRCTRAANDWALVVVRGQELTRYLLRPEIQSALSPDLQAEIRFGLENSRQTTPAEVLENVQAFLDQETSPVWREQAVPNLNTLRVGFDRKAPEGSDALAASAAAEIEACALAGHGKWAEASSHANQVAHLLSAGGEATVGYRAFWMLLAGMWAYRATAEGETGLLAAAHQLVFNADRTAPGAWVRSLPSLPEAPPTAMPPQDDLAVAEVTRLLLNQQPGRLGKRLNTMVAGLAEISHKRYEPALTELGFFLGADAQKPQGHGRADSNWCWGNHMWFALEAKSEHQPEGLVPHNDIRQVNDQLRILAADRNHDGIPAGSITAIISPRVAVDPTGVMGAEEHSHLVHPDTVLTLAHEVDHAWTDLLGKKTGQDAAQFQRLVATVFAQHGILPTQVRDRLTKHPVTSSETPA</sequence>
<dbReference type="InterPro" id="IPR006555">
    <property type="entry name" value="ATP-dep_Helicase_C"/>
</dbReference>
<protein>
    <recommendedName>
        <fullName evidence="1">Helicase ATP-binding domain-containing protein</fullName>
    </recommendedName>
</protein>
<dbReference type="GO" id="GO:0006139">
    <property type="term" value="P:nucleobase-containing compound metabolic process"/>
    <property type="evidence" value="ECO:0007669"/>
    <property type="project" value="InterPro"/>
</dbReference>
<dbReference type="SMART" id="SM00487">
    <property type="entry name" value="DEXDc"/>
    <property type="match status" value="1"/>
</dbReference>
<proteinExistence type="predicted"/>
<reference evidence="2 3" key="1">
    <citation type="submission" date="2020-08" db="EMBL/GenBank/DDBJ databases">
        <title>Sequencing the genomes of 1000 actinobacteria strains.</title>
        <authorList>
            <person name="Klenk H.-P."/>
        </authorList>
    </citation>
    <scope>NUCLEOTIDE SEQUENCE [LARGE SCALE GENOMIC DNA]</scope>
    <source>
        <strain evidence="2 3">DSM 44320</strain>
    </source>
</reference>
<comment type="caution">
    <text evidence="2">The sequence shown here is derived from an EMBL/GenBank/DDBJ whole genome shotgun (WGS) entry which is preliminary data.</text>
</comment>
<dbReference type="GO" id="GO:0003676">
    <property type="term" value="F:nucleic acid binding"/>
    <property type="evidence" value="ECO:0007669"/>
    <property type="project" value="InterPro"/>
</dbReference>
<name>A0A7W5VSK4_9ACTN</name>
<dbReference type="Pfam" id="PF00270">
    <property type="entry name" value="DEAD"/>
    <property type="match status" value="1"/>
</dbReference>
<evidence type="ECO:0000259" key="1">
    <source>
        <dbReference type="PROSITE" id="PS51192"/>
    </source>
</evidence>
<dbReference type="GeneID" id="95395676"/>
<organism evidence="2 3">
    <name type="scientific">Nonomuraea dietziae</name>
    <dbReference type="NCBI Taxonomy" id="65515"/>
    <lineage>
        <taxon>Bacteria</taxon>
        <taxon>Bacillati</taxon>
        <taxon>Actinomycetota</taxon>
        <taxon>Actinomycetes</taxon>
        <taxon>Streptosporangiales</taxon>
        <taxon>Streptosporangiaceae</taxon>
        <taxon>Nonomuraea</taxon>
    </lineage>
</organism>
<evidence type="ECO:0000313" key="2">
    <source>
        <dbReference type="EMBL" id="MBB3733742.1"/>
    </source>
</evidence>
<dbReference type="SUPFAM" id="SSF52540">
    <property type="entry name" value="P-loop containing nucleoside triphosphate hydrolases"/>
    <property type="match status" value="1"/>
</dbReference>
<accession>A0A7W5VSK4</accession>
<dbReference type="Gene3D" id="3.40.50.300">
    <property type="entry name" value="P-loop containing nucleotide triphosphate hydrolases"/>
    <property type="match status" value="2"/>
</dbReference>
<dbReference type="AlphaFoldDB" id="A0A7W5VSK4"/>
<dbReference type="GO" id="GO:0016818">
    <property type="term" value="F:hydrolase activity, acting on acid anhydrides, in phosphorus-containing anhydrides"/>
    <property type="evidence" value="ECO:0007669"/>
    <property type="project" value="InterPro"/>
</dbReference>
<feature type="domain" description="Helicase ATP-binding" evidence="1">
    <location>
        <begin position="45"/>
        <end position="313"/>
    </location>
</feature>
<dbReference type="InterPro" id="IPR027417">
    <property type="entry name" value="P-loop_NTPase"/>
</dbReference>
<dbReference type="InterPro" id="IPR011545">
    <property type="entry name" value="DEAD/DEAH_box_helicase_dom"/>
</dbReference>
<dbReference type="Proteomes" id="UP000579945">
    <property type="component" value="Unassembled WGS sequence"/>
</dbReference>
<dbReference type="GO" id="GO:0004386">
    <property type="term" value="F:helicase activity"/>
    <property type="evidence" value="ECO:0007669"/>
    <property type="project" value="InterPro"/>
</dbReference>
<dbReference type="EMBL" id="JACIBV010000003">
    <property type="protein sequence ID" value="MBB3733742.1"/>
    <property type="molecule type" value="Genomic_DNA"/>
</dbReference>
<dbReference type="RefSeq" id="WP_221242706.1">
    <property type="nucleotide sequence ID" value="NZ_BAAAXX010000176.1"/>
</dbReference>
<keyword evidence="3" id="KW-1185">Reference proteome</keyword>
<dbReference type="PROSITE" id="PS51192">
    <property type="entry name" value="HELICASE_ATP_BIND_1"/>
    <property type="match status" value="1"/>
</dbReference>
<evidence type="ECO:0000313" key="3">
    <source>
        <dbReference type="Proteomes" id="UP000579945"/>
    </source>
</evidence>
<dbReference type="SMART" id="SM00491">
    <property type="entry name" value="HELICc2"/>
    <property type="match status" value="1"/>
</dbReference>
<gene>
    <name evidence="2" type="ORF">FHR33_009695</name>
</gene>